<keyword evidence="5" id="KW-1185">Reference proteome</keyword>
<name>A0A9W8YQE0_9PEZI</name>
<dbReference type="InterPro" id="IPR015421">
    <property type="entry name" value="PyrdxlP-dep_Trfase_major"/>
</dbReference>
<proteinExistence type="predicted"/>
<sequence>MGSCLSEISVRPKTATSSQSTVVDDEGAPTSSYKFEGDNEQNKQLSQRRHEGNTKSSFPSGDTVLPSQEHSYPLPFGKPVLAQFLHDPSYHNLNHASFGTIPSYISERLRHYQLLHERSPDPFIRYTYPDLLDTNRKAIAELINAPHVDEVVFVPNATVGVNTVLRALSETWNQDGNDEILFFSTIYGACGKTVTYVSDSTHGQVNGRAIELTYPISDAAILAQFHATVAAAKAEGKRPRVAVFDTVSSLPGVRFPYEAMVAACRELGILSLVDGAQAVGMIPLDVAELDPDFLVSNCHKWLFVPRGCAVFYVPLRNQHLIRSTVPTSHGYVPLDPSKTRANPLPPSSKSPFVSNFEYVGTLDNSPYLCVKDALEWRKTVLGGEERIRTYVRDLANTGGEEVAHALGTWVMRNKENTLADCGMVNVAMPLAVVQEAGAEVAEEEDQRTRAADVEDAAPINALETEDAGNSTAEQGKKVRDGDTKIPHSEAERIWAWMTKVLVDEYQTFIPTYYHDGRFWARLSAQVYLDKDDFIWAGKTLKTVCERVANKDYDL</sequence>
<comment type="caution">
    <text evidence="4">The sequence shown here is derived from an EMBL/GenBank/DDBJ whole genome shotgun (WGS) entry which is preliminary data.</text>
</comment>
<feature type="region of interest" description="Disordered" evidence="2">
    <location>
        <begin position="1"/>
        <end position="69"/>
    </location>
</feature>
<reference evidence="4" key="1">
    <citation type="submission" date="2022-10" db="EMBL/GenBank/DDBJ databases">
        <title>Tapping the CABI collections for fungal endophytes: first genome assemblies for Collariella, Neodidymelliopsis, Ascochyta clinopodiicola, Didymella pomorum, Didymosphaeria variabile, Neocosmospora piperis and Neocucurbitaria cava.</title>
        <authorList>
            <person name="Hill R."/>
        </authorList>
    </citation>
    <scope>NUCLEOTIDE SEQUENCE</scope>
    <source>
        <strain evidence="4">IMI 355082</strain>
    </source>
</reference>
<dbReference type="AlphaFoldDB" id="A0A9W8YQE0"/>
<organism evidence="4 5">
    <name type="scientific">Gnomoniopsis smithogilvyi</name>
    <dbReference type="NCBI Taxonomy" id="1191159"/>
    <lineage>
        <taxon>Eukaryota</taxon>
        <taxon>Fungi</taxon>
        <taxon>Dikarya</taxon>
        <taxon>Ascomycota</taxon>
        <taxon>Pezizomycotina</taxon>
        <taxon>Sordariomycetes</taxon>
        <taxon>Sordariomycetidae</taxon>
        <taxon>Diaporthales</taxon>
        <taxon>Gnomoniaceae</taxon>
        <taxon>Gnomoniopsis</taxon>
    </lineage>
</organism>
<dbReference type="InterPro" id="IPR015424">
    <property type="entry name" value="PyrdxlP-dep_Trfase"/>
</dbReference>
<feature type="compositionally biased region" description="Polar residues" evidence="2">
    <location>
        <begin position="54"/>
        <end position="69"/>
    </location>
</feature>
<evidence type="ECO:0000256" key="1">
    <source>
        <dbReference type="ARBA" id="ARBA00022898"/>
    </source>
</evidence>
<feature type="compositionally biased region" description="Basic and acidic residues" evidence="2">
    <location>
        <begin position="474"/>
        <end position="484"/>
    </location>
</feature>
<feature type="region of interest" description="Disordered" evidence="2">
    <location>
        <begin position="462"/>
        <end position="484"/>
    </location>
</feature>
<dbReference type="Pfam" id="PF00266">
    <property type="entry name" value="Aminotran_5"/>
    <property type="match status" value="1"/>
</dbReference>
<protein>
    <recommendedName>
        <fullName evidence="3">Aminotransferase class V domain-containing protein</fullName>
    </recommendedName>
</protein>
<dbReference type="PANTHER" id="PTHR43092">
    <property type="entry name" value="L-CYSTEINE DESULFHYDRASE"/>
    <property type="match status" value="1"/>
</dbReference>
<dbReference type="EMBL" id="JAPEVB010000004">
    <property type="protein sequence ID" value="KAJ4390128.1"/>
    <property type="molecule type" value="Genomic_DNA"/>
</dbReference>
<dbReference type="SUPFAM" id="SSF53383">
    <property type="entry name" value="PLP-dependent transferases"/>
    <property type="match status" value="1"/>
</dbReference>
<evidence type="ECO:0000256" key="2">
    <source>
        <dbReference type="SAM" id="MobiDB-lite"/>
    </source>
</evidence>
<dbReference type="OrthoDB" id="5978656at2759"/>
<evidence type="ECO:0000259" key="3">
    <source>
        <dbReference type="Pfam" id="PF00266"/>
    </source>
</evidence>
<dbReference type="InterPro" id="IPR000192">
    <property type="entry name" value="Aminotrans_V_dom"/>
</dbReference>
<evidence type="ECO:0000313" key="4">
    <source>
        <dbReference type="EMBL" id="KAJ4390128.1"/>
    </source>
</evidence>
<dbReference type="PANTHER" id="PTHR43092:SF2">
    <property type="entry name" value="HERCYNYLCYSTEINE SULFOXIDE LYASE"/>
    <property type="match status" value="1"/>
</dbReference>
<feature type="domain" description="Aminotransferase class V" evidence="3">
    <location>
        <begin position="132"/>
        <end position="315"/>
    </location>
</feature>
<dbReference type="Gene3D" id="3.40.640.10">
    <property type="entry name" value="Type I PLP-dependent aspartate aminotransferase-like (Major domain)"/>
    <property type="match status" value="1"/>
</dbReference>
<keyword evidence="1" id="KW-0663">Pyridoxal phosphate</keyword>
<accession>A0A9W8YQE0</accession>
<evidence type="ECO:0000313" key="5">
    <source>
        <dbReference type="Proteomes" id="UP001140453"/>
    </source>
</evidence>
<dbReference type="Proteomes" id="UP001140453">
    <property type="component" value="Unassembled WGS sequence"/>
</dbReference>
<gene>
    <name evidence="4" type="ORF">N0V93_007602</name>
</gene>